<evidence type="ECO:0000313" key="2">
    <source>
        <dbReference type="Proteomes" id="UP000316008"/>
    </source>
</evidence>
<evidence type="ECO:0000313" key="1">
    <source>
        <dbReference type="EMBL" id="TSJ41290.1"/>
    </source>
</evidence>
<dbReference type="AlphaFoldDB" id="A0A556MMX4"/>
<dbReference type="OrthoDB" id="1073749at2"/>
<accession>A0A556MMX4</accession>
<keyword evidence="2" id="KW-1185">Reference proteome</keyword>
<reference evidence="1 2" key="1">
    <citation type="submission" date="2019-07" db="EMBL/GenBank/DDBJ databases">
        <authorList>
            <person name="Huq M.A."/>
        </authorList>
    </citation>
    <scope>NUCLEOTIDE SEQUENCE [LARGE SCALE GENOMIC DNA]</scope>
    <source>
        <strain evidence="1 2">MAH-3</strain>
    </source>
</reference>
<gene>
    <name evidence="1" type="ORF">FO442_15375</name>
</gene>
<sequence>MIALYEDVRIAKGYNRSILHDLSKGGFEFLSNEAFEVLSNLHEYDNFNSCLEQNAEIADELKSLDALNIINHFISDIHVFPKIDKSNSMPSHFQAITFVVNTSNIKYIQRNIGVLSRLTQNLFLIFDKKHILFLDFLIDFLKDNQHLRIIFCGKRSLLDKIDSIVSKHKVFCEYAEIDLSDKAKYIETFPSLHNNYLLFNETLNFNSGFYEKILINADGRIGINLFDDFNLGHISKIKTIEDFESLKINERYQEVINIKVDQIAVCQQCEFRYMCTDIKIPRQSNFSREIFVKDECRYNPFISKWKHEEGFSRLAECGVIVNENEFVINDTQIAEMNLELWED</sequence>
<proteinExistence type="predicted"/>
<comment type="caution">
    <text evidence="1">The sequence shown here is derived from an EMBL/GenBank/DDBJ whole genome shotgun (WGS) entry which is preliminary data.</text>
</comment>
<dbReference type="RefSeq" id="WP_144334102.1">
    <property type="nucleotide sequence ID" value="NZ_VLPL01000008.1"/>
</dbReference>
<dbReference type="Proteomes" id="UP000316008">
    <property type="component" value="Unassembled WGS sequence"/>
</dbReference>
<organism evidence="1 2">
    <name type="scientific">Fluviicola chungangensis</name>
    <dbReference type="NCBI Taxonomy" id="2597671"/>
    <lineage>
        <taxon>Bacteria</taxon>
        <taxon>Pseudomonadati</taxon>
        <taxon>Bacteroidota</taxon>
        <taxon>Flavobacteriia</taxon>
        <taxon>Flavobacteriales</taxon>
        <taxon>Crocinitomicaceae</taxon>
        <taxon>Fluviicola</taxon>
    </lineage>
</organism>
<name>A0A556MMX4_9FLAO</name>
<evidence type="ECO:0008006" key="3">
    <source>
        <dbReference type="Google" id="ProtNLM"/>
    </source>
</evidence>
<dbReference type="Gene3D" id="3.20.20.70">
    <property type="entry name" value="Aldolase class I"/>
    <property type="match status" value="1"/>
</dbReference>
<protein>
    <recommendedName>
        <fullName evidence="3">Grasp-with-spasm system SPASM domain peptide maturase</fullName>
    </recommendedName>
</protein>
<dbReference type="InterPro" id="IPR013785">
    <property type="entry name" value="Aldolase_TIM"/>
</dbReference>
<dbReference type="EMBL" id="VLPL01000008">
    <property type="protein sequence ID" value="TSJ41290.1"/>
    <property type="molecule type" value="Genomic_DNA"/>
</dbReference>